<dbReference type="HOGENOM" id="CLU_346829_0_0_1"/>
<evidence type="ECO:0000256" key="1">
    <source>
        <dbReference type="SAM" id="MobiDB-lite"/>
    </source>
</evidence>
<organism evidence="3 4">
    <name type="scientific">Hebeloma cylindrosporum</name>
    <dbReference type="NCBI Taxonomy" id="76867"/>
    <lineage>
        <taxon>Eukaryota</taxon>
        <taxon>Fungi</taxon>
        <taxon>Dikarya</taxon>
        <taxon>Basidiomycota</taxon>
        <taxon>Agaricomycotina</taxon>
        <taxon>Agaricomycetes</taxon>
        <taxon>Agaricomycetidae</taxon>
        <taxon>Agaricales</taxon>
        <taxon>Agaricineae</taxon>
        <taxon>Hymenogastraceae</taxon>
        <taxon>Hebeloma</taxon>
    </lineage>
</organism>
<evidence type="ECO:0000259" key="2">
    <source>
        <dbReference type="PROSITE" id="PS50177"/>
    </source>
</evidence>
<feature type="compositionally biased region" description="Polar residues" evidence="1">
    <location>
        <begin position="162"/>
        <end position="181"/>
    </location>
</feature>
<name>A0A0C2YBB4_HEBCY</name>
<feature type="compositionally biased region" description="Polar residues" evidence="1">
    <location>
        <begin position="581"/>
        <end position="592"/>
    </location>
</feature>
<feature type="compositionally biased region" description="Acidic residues" evidence="1">
    <location>
        <begin position="754"/>
        <end position="763"/>
    </location>
</feature>
<dbReference type="Pfam" id="PF22602">
    <property type="entry name" value="NXF_NTF2"/>
    <property type="match status" value="1"/>
</dbReference>
<feature type="compositionally biased region" description="Low complexity" evidence="1">
    <location>
        <begin position="380"/>
        <end position="391"/>
    </location>
</feature>
<dbReference type="InterPro" id="IPR002075">
    <property type="entry name" value="NTF2_dom"/>
</dbReference>
<dbReference type="InterPro" id="IPR018222">
    <property type="entry name" value="Nuclear_transport_factor_2_euk"/>
</dbReference>
<reference evidence="4" key="2">
    <citation type="submission" date="2015-01" db="EMBL/GenBank/DDBJ databases">
        <title>Evolutionary Origins and Diversification of the Mycorrhizal Mutualists.</title>
        <authorList>
            <consortium name="DOE Joint Genome Institute"/>
            <consortium name="Mycorrhizal Genomics Consortium"/>
            <person name="Kohler A."/>
            <person name="Kuo A."/>
            <person name="Nagy L.G."/>
            <person name="Floudas D."/>
            <person name="Copeland A."/>
            <person name="Barry K.W."/>
            <person name="Cichocki N."/>
            <person name="Veneault-Fourrey C."/>
            <person name="LaButti K."/>
            <person name="Lindquist E.A."/>
            <person name="Lipzen A."/>
            <person name="Lundell T."/>
            <person name="Morin E."/>
            <person name="Murat C."/>
            <person name="Riley R."/>
            <person name="Ohm R."/>
            <person name="Sun H."/>
            <person name="Tunlid A."/>
            <person name="Henrissat B."/>
            <person name="Grigoriev I.V."/>
            <person name="Hibbett D.S."/>
            <person name="Martin F."/>
        </authorList>
    </citation>
    <scope>NUCLEOTIDE SEQUENCE [LARGE SCALE GENOMIC DNA]</scope>
    <source>
        <strain evidence="4">h7</strain>
    </source>
</reference>
<evidence type="ECO:0000313" key="4">
    <source>
        <dbReference type="Proteomes" id="UP000053424"/>
    </source>
</evidence>
<proteinExistence type="predicted"/>
<feature type="compositionally biased region" description="Low complexity" evidence="1">
    <location>
        <begin position="630"/>
        <end position="640"/>
    </location>
</feature>
<feature type="region of interest" description="Disordered" evidence="1">
    <location>
        <begin position="358"/>
        <end position="763"/>
    </location>
</feature>
<keyword evidence="4" id="KW-1185">Reference proteome</keyword>
<feature type="compositionally biased region" description="Polar residues" evidence="1">
    <location>
        <begin position="79"/>
        <end position="90"/>
    </location>
</feature>
<dbReference type="OrthoDB" id="3265156at2759"/>
<dbReference type="AlphaFoldDB" id="A0A0C2YBB4"/>
<sequence>MLQHLEYGIGTPSSVAPFRHPEDVQPNEQLNRRNRNLPPRVSSSATRDSGSSRGRGGRGMSQGGWTQYAVRGKRGGGSQPNRGGHSSSRNGPILEHWSVAESRRSQGGVQLDPTMPFGVGAVSTCSSPSSSSRSGNVGDGSRSPTGWHADEGTVPAKRRYSPTPQVSLSQTSATPPASEGSSYIEKSRHWMLRSRSPTPKLPPSPLKRRKYSDDGSHMLPPSMPLPGRHQRKSFIMQQPVDVQQRPITPDIIPVDIKAEPRSPTPPLPQPKLVTESCEFYPLPDSCQKSNPDYRENRKRFFQEKNSHLISLGLKKTKVFYRDDGLVIEWTSKVPVWSDTLQPDIPDLATAIQLAHTINHDLSNKSQKRKRPTPVDESPVKKPSLPSKSSKSTHTIQTHWASGVPADQLEAVSRLGSAARKPPSQLQPQASKKPIPLPTRRNGAVPMKPLSSASAAATRVTPVAFSPRDTVFGGRVTTSAPPSAFPPRDASSTPTPKWRPMIPAPSAEAGPSSLSRSSTPTSGPKPASGGPAAGTNSGHPVVLKRMPKESPSSAPFAGFFDPVGPVAGPSSPKSPLVPPNVLLNSIPTQNTPIKQEKFVTPEWESPIRRPTPTPTPTPMASEVSLRDDTTTSKAAAASETSPPRQSSQIPQKSTTPAPLLRSGADVHCPSPHSRVPTPVSESSGSKIAAVREVCVDEQAVPSGNGKGKAKQTEPEIEREPTDDGDVGDADCIAQELLCGSPNDQDKDLDGAEASSDGEEEEEGDEMVALSTDYLQRYIHLFDTDRSKLEMAYAKNALFSCRVHHLQEPSYSMAGLFAPEVKPSFRSTHSRASPSMVIQGRPQIGNTLLTMGPYQFGARGVSGTVYYDAVPFGSGSTLGTEFDTTNDNVLVTMHGEVVNVNVMGPELDHVLTVDQSFVLRRRREDEESSDEDALGGPGGPVPNGAPQDWPLIAISHQMTVRAASLLAAESLEESLPWIQDIL</sequence>
<feature type="compositionally biased region" description="Polar residues" evidence="1">
    <location>
        <begin position="641"/>
        <end position="655"/>
    </location>
</feature>
<feature type="region of interest" description="Disordered" evidence="1">
    <location>
        <begin position="1"/>
        <end position="226"/>
    </location>
</feature>
<gene>
    <name evidence="3" type="ORF">M413DRAFT_30167</name>
</gene>
<evidence type="ECO:0000313" key="3">
    <source>
        <dbReference type="EMBL" id="KIM38317.1"/>
    </source>
</evidence>
<feature type="compositionally biased region" description="Low complexity" evidence="1">
    <location>
        <begin position="119"/>
        <end position="143"/>
    </location>
</feature>
<reference evidence="3 4" key="1">
    <citation type="submission" date="2014-04" db="EMBL/GenBank/DDBJ databases">
        <authorList>
            <consortium name="DOE Joint Genome Institute"/>
            <person name="Kuo A."/>
            <person name="Gay G."/>
            <person name="Dore J."/>
            <person name="Kohler A."/>
            <person name="Nagy L.G."/>
            <person name="Floudas D."/>
            <person name="Copeland A."/>
            <person name="Barry K.W."/>
            <person name="Cichocki N."/>
            <person name="Veneault-Fourrey C."/>
            <person name="LaButti K."/>
            <person name="Lindquist E.A."/>
            <person name="Lipzen A."/>
            <person name="Lundell T."/>
            <person name="Morin E."/>
            <person name="Murat C."/>
            <person name="Sun H."/>
            <person name="Tunlid A."/>
            <person name="Henrissat B."/>
            <person name="Grigoriev I.V."/>
            <person name="Hibbett D.S."/>
            <person name="Martin F."/>
            <person name="Nordberg H.P."/>
            <person name="Cantor M.N."/>
            <person name="Hua S.X."/>
        </authorList>
    </citation>
    <scope>NUCLEOTIDE SEQUENCE [LARGE SCALE GENOMIC DNA]</scope>
    <source>
        <strain evidence="4">h7</strain>
    </source>
</reference>
<dbReference type="Gene3D" id="3.10.450.50">
    <property type="match status" value="1"/>
</dbReference>
<feature type="compositionally biased region" description="Low complexity" evidence="1">
    <location>
        <begin position="36"/>
        <end position="52"/>
    </location>
</feature>
<feature type="domain" description="NTF2" evidence="2">
    <location>
        <begin position="768"/>
        <end position="934"/>
    </location>
</feature>
<feature type="compositionally biased region" description="Low complexity" evidence="1">
    <location>
        <begin position="509"/>
        <end position="534"/>
    </location>
</feature>
<feature type="compositionally biased region" description="Gly residues" evidence="1">
    <location>
        <begin position="53"/>
        <end position="62"/>
    </location>
</feature>
<dbReference type="PROSITE" id="PS50177">
    <property type="entry name" value="NTF2_DOMAIN"/>
    <property type="match status" value="1"/>
</dbReference>
<dbReference type="Proteomes" id="UP000053424">
    <property type="component" value="Unassembled WGS sequence"/>
</dbReference>
<accession>A0A0C2YBB4</accession>
<dbReference type="EMBL" id="KN831791">
    <property type="protein sequence ID" value="KIM38317.1"/>
    <property type="molecule type" value="Genomic_DNA"/>
</dbReference>
<protein>
    <recommendedName>
        <fullName evidence="2">NTF2 domain-containing protein</fullName>
    </recommendedName>
</protein>
<feature type="compositionally biased region" description="Basic and acidic residues" evidence="1">
    <location>
        <begin position="709"/>
        <end position="720"/>
    </location>
</feature>
<feature type="region of interest" description="Disordered" evidence="1">
    <location>
        <begin position="920"/>
        <end position="946"/>
    </location>
</feature>
<dbReference type="SUPFAM" id="SSF54427">
    <property type="entry name" value="NTF2-like"/>
    <property type="match status" value="1"/>
</dbReference>
<dbReference type="InterPro" id="IPR032710">
    <property type="entry name" value="NTF2-like_dom_sf"/>
</dbReference>